<dbReference type="PANTHER" id="PTHR21567">
    <property type="entry name" value="CLASP"/>
    <property type="match status" value="1"/>
</dbReference>
<feature type="domain" description="TOG" evidence="2">
    <location>
        <begin position="20"/>
        <end position="259"/>
    </location>
</feature>
<dbReference type="EMBL" id="JARBDR010000657">
    <property type="protein sequence ID" value="KAJ8308405.1"/>
    <property type="molecule type" value="Genomic_DNA"/>
</dbReference>
<dbReference type="SMART" id="SM01349">
    <property type="entry name" value="TOG"/>
    <property type="match status" value="4"/>
</dbReference>
<dbReference type="Pfam" id="PF12348">
    <property type="entry name" value="CLASP_N"/>
    <property type="match status" value="1"/>
</dbReference>
<evidence type="ECO:0000313" key="3">
    <source>
        <dbReference type="EMBL" id="KAJ8308405.1"/>
    </source>
</evidence>
<feature type="compositionally biased region" description="Basic and acidic residues" evidence="1">
    <location>
        <begin position="884"/>
        <end position="893"/>
    </location>
</feature>
<sequence length="1761" mass="195064">MAGKVAKVHVTKFHEFNNAPFLDPNTPGVWNMESEDEVLGQLSNESFNRRVEILEQLLIKVRRNGGRLPYNNPRAIFNGLALALSDTNWDVRLKCIQLVNEVIPQFGDGLDPCMSIILGKLISNIGESKITVRRAVIQTLHVYMKCTEKVSNLMRAIVQYGLENDDPRVRKETVVALPMLFTPEFKRENFFDITQSLAKKLLDSSVEDNLRECALMTMDKIKNLVGEKEFNNYIHKLSAPLRRYYCQLTGVEDPVQETPRSQRPPPTNRSSKPENQGMPNTSRAQYVDTYEFGIIPSHVMKQINDQENFKSRAQGVEDLKQIVRELQNNEVTGNLMPHMMAFISFLNNLLDDSNFKITTVTLEILNILVEKLGPNVKQFLKPLASTLTKRMHENKIVIRTAVMKVAIKMMQSFKARPVLSVISFDNLQHRNSRVRQEALNIIIASLLTFPSYEFDLPQICSIVAPSLTDTKRQVRQAALECFSVIAQAMGQGRLQPLVQAVDSVELSSEGEGVMSAVQARLARRQLPKLNSEGLVEYATPIPSSASSRSSQQTHGADMEWIMAVGSAGSARNLSRNDTLELESVTPSVRSTPTFAENTASGPRRFLSAGRGRNKLPWEEEKDDRLKGYSQNDVPPKTKSNWTSDEGTPDNGKRVPKRKITVVGINQVEDPVPDASTYKQIHLNKLKKGANSNKLNSSLPGAFDLDDHREVKENKENGFNKPPVKPFVEAKPAPASKNIPEVKSTAPNIKPSLEAKTAPPPVKSFLESKPVKSRSPAIDVSSPGGQNEDSRPGPGREDESPIPLKPALARSATRRPTNKKVPPITAHSEKFTSSNEDDVDSAYAASLESTLEAESHSEMMKYLKSLRGGSKMMNSLRSIRNSASKKKEEVERHSSQQVSRSPSPDLLESGVWSASSYRDESDISSQSSSKKGYKTDSPFDKPKLARTGSFKKKSTYSEPQQSSRLESLESSSGMIHIDFNPTSGVTFRENKTSDVQVVGKGYSDDSTDSRGNGSGGGNSKSKERRPVKKGPLLSPLGVASMHSHGAIDWDDDKSPTTQDSIGVIGKGMFDSTNGVDHAITAGNSQSQDKHDKKPLKSDRSNIPTGVIGVGMNRQGSNDEPNLYVAEELEEDSYRSVNAIKERKAQKQREEEIEFQRIEREKKKQEHEEKVRKERERQMEKLKRLNTNESLGTDSSSPLSISGSGSSTPKTKSSPSMSPRKRTKPQVNGYSSHPVSASSRSPFESENPDDWQPYKDPEAALRDAHKQMADENWDTKCSGINKVRRLSMYHPDTLNSQLHPVILAILNEVKNLRSQVSRLAIVCVGDMFQQLGRGMDADIDITAKALLAKTGESNGFIREDVERALACMVETGTPQRVLLALIAGGATHKNTVIRKVTSQFLIDIVEKMGPGRVLSGIKDVTDRILPTAAHFCIDSSQETRYNGRHILYMLMAHQDFDKMLSKHLPANTLRNIKDIVENLKVKGLGDPPQKESSSARGWRSGPSSRAGSMVRGGSAGSEFVRSSPKKLVRTDEATQDEIRDMNNLMSASDFRDRQKGITQFLEMCESNTPVVAANIVKIFDKFLPRLQDPNSKVNLYALQVMQQIIPLLADSLATVLNIAVGNVAPNLSSKNREIYTTAMDVIDTFMLHIDGALLIQPMSNQAQCASARSKPDLVEKVAELVFKVYPKKQKQVVLHVLPLLWHLLGATNSSGAVQGGSSNIRSATTSLVNALYSQMGNGLLEKATSDPNVTPRHVQLLQDMIER</sequence>
<feature type="compositionally biased region" description="Basic and acidic residues" evidence="1">
    <location>
        <begin position="615"/>
        <end position="626"/>
    </location>
</feature>
<reference evidence="3 4" key="1">
    <citation type="submission" date="2022-12" db="EMBL/GenBank/DDBJ databases">
        <title>Chromosome-level genome of Tegillarca granosa.</title>
        <authorList>
            <person name="Kim J."/>
        </authorList>
    </citation>
    <scope>NUCLEOTIDE SEQUENCE [LARGE SCALE GENOMIC DNA]</scope>
    <source>
        <strain evidence="3">Teg-2019</strain>
        <tissue evidence="3">Adductor muscle</tissue>
    </source>
</reference>
<name>A0ABQ9ETC4_TEGGR</name>
<dbReference type="InterPro" id="IPR034085">
    <property type="entry name" value="TOG"/>
</dbReference>
<feature type="region of interest" description="Disordered" evidence="1">
    <location>
        <begin position="1479"/>
        <end position="1527"/>
    </location>
</feature>
<feature type="compositionally biased region" description="Low complexity" evidence="1">
    <location>
        <begin position="1188"/>
        <end position="1216"/>
    </location>
</feature>
<feature type="domain" description="TOG" evidence="2">
    <location>
        <begin position="1529"/>
        <end position="1749"/>
    </location>
</feature>
<proteinExistence type="predicted"/>
<feature type="region of interest" description="Disordered" evidence="1">
    <location>
        <begin position="861"/>
        <end position="1254"/>
    </location>
</feature>
<dbReference type="PANTHER" id="PTHR21567:SF87">
    <property type="entry name" value="CRESCERIN-LIKE PROTEIN CHE-12"/>
    <property type="match status" value="1"/>
</dbReference>
<dbReference type="Pfam" id="PF21040">
    <property type="entry name" value="CEP104-like_TOG"/>
    <property type="match status" value="1"/>
</dbReference>
<dbReference type="Proteomes" id="UP001217089">
    <property type="component" value="Unassembled WGS sequence"/>
</dbReference>
<evidence type="ECO:0000256" key="1">
    <source>
        <dbReference type="SAM" id="MobiDB-lite"/>
    </source>
</evidence>
<dbReference type="InterPro" id="IPR011989">
    <property type="entry name" value="ARM-like"/>
</dbReference>
<feature type="compositionally biased region" description="Polar residues" evidence="1">
    <location>
        <begin position="871"/>
        <end position="881"/>
    </location>
</feature>
<keyword evidence="4" id="KW-1185">Reference proteome</keyword>
<accession>A0ABQ9ETC4</accession>
<feature type="compositionally biased region" description="Basic and acidic residues" evidence="1">
    <location>
        <begin position="932"/>
        <end position="942"/>
    </location>
</feature>
<dbReference type="InterPro" id="IPR016024">
    <property type="entry name" value="ARM-type_fold"/>
</dbReference>
<feature type="compositionally biased region" description="Basic and acidic residues" evidence="1">
    <location>
        <begin position="1138"/>
        <end position="1181"/>
    </location>
</feature>
<feature type="compositionally biased region" description="Low complexity" evidence="1">
    <location>
        <begin position="1229"/>
        <end position="1239"/>
    </location>
</feature>
<protein>
    <recommendedName>
        <fullName evidence="2">TOG domain-containing protein</fullName>
    </recommendedName>
</protein>
<evidence type="ECO:0000313" key="4">
    <source>
        <dbReference type="Proteomes" id="UP001217089"/>
    </source>
</evidence>
<gene>
    <name evidence="3" type="ORF">KUTeg_013279</name>
</gene>
<feature type="region of interest" description="Disordered" evidence="1">
    <location>
        <begin position="713"/>
        <end position="838"/>
    </location>
</feature>
<feature type="compositionally biased region" description="Polar residues" evidence="1">
    <location>
        <begin position="268"/>
        <end position="281"/>
    </location>
</feature>
<feature type="compositionally biased region" description="Polar residues" evidence="1">
    <location>
        <begin position="584"/>
        <end position="600"/>
    </location>
</feature>
<feature type="compositionally biased region" description="Basic and acidic residues" evidence="1">
    <location>
        <begin position="787"/>
        <end position="798"/>
    </location>
</feature>
<dbReference type="SUPFAM" id="SSF48371">
    <property type="entry name" value="ARM repeat"/>
    <property type="match status" value="2"/>
</dbReference>
<comment type="caution">
    <text evidence="3">The sequence shown here is derived from an EMBL/GenBank/DDBJ whole genome shotgun (WGS) entry which is preliminary data.</text>
</comment>
<dbReference type="InterPro" id="IPR024395">
    <property type="entry name" value="CLASP_N_dom"/>
</dbReference>
<feature type="compositionally biased region" description="Polar residues" evidence="1">
    <location>
        <begin position="628"/>
        <end position="645"/>
    </location>
</feature>
<feature type="region of interest" description="Disordered" evidence="1">
    <location>
        <begin position="252"/>
        <end position="281"/>
    </location>
</feature>
<feature type="region of interest" description="Disordered" evidence="1">
    <location>
        <begin position="581"/>
        <end position="654"/>
    </location>
</feature>
<dbReference type="Gene3D" id="1.25.10.10">
    <property type="entry name" value="Leucine-rich Repeat Variant"/>
    <property type="match status" value="4"/>
</dbReference>
<feature type="domain" description="TOG" evidence="2">
    <location>
        <begin position="1251"/>
        <end position="1483"/>
    </location>
</feature>
<feature type="compositionally biased region" description="Polar residues" evidence="1">
    <location>
        <begin position="1488"/>
        <end position="1504"/>
    </location>
</feature>
<feature type="compositionally biased region" description="Basic and acidic residues" evidence="1">
    <location>
        <begin position="1086"/>
        <end position="1098"/>
    </location>
</feature>
<feature type="domain" description="TOG" evidence="2">
    <location>
        <begin position="281"/>
        <end position="523"/>
    </location>
</feature>
<organism evidence="3 4">
    <name type="scientific">Tegillarca granosa</name>
    <name type="common">Malaysian cockle</name>
    <name type="synonym">Anadara granosa</name>
    <dbReference type="NCBI Taxonomy" id="220873"/>
    <lineage>
        <taxon>Eukaryota</taxon>
        <taxon>Metazoa</taxon>
        <taxon>Spiralia</taxon>
        <taxon>Lophotrochozoa</taxon>
        <taxon>Mollusca</taxon>
        <taxon>Bivalvia</taxon>
        <taxon>Autobranchia</taxon>
        <taxon>Pteriomorphia</taxon>
        <taxon>Arcoida</taxon>
        <taxon>Arcoidea</taxon>
        <taxon>Arcidae</taxon>
        <taxon>Tegillarca</taxon>
    </lineage>
</organism>
<evidence type="ECO:0000259" key="2">
    <source>
        <dbReference type="SMART" id="SM01349"/>
    </source>
</evidence>
<feature type="compositionally biased region" description="Low complexity" evidence="1">
    <location>
        <begin position="956"/>
        <end position="971"/>
    </location>
</feature>